<reference evidence="4" key="1">
    <citation type="submission" date="2019-04" db="EMBL/GenBank/DDBJ databases">
        <title>Draft genome sequence of Pseudonocardiaceae bacterium SL3-2-4.</title>
        <authorList>
            <person name="Ningsih F."/>
            <person name="Yokota A."/>
            <person name="Sakai Y."/>
            <person name="Nanatani K."/>
            <person name="Yabe S."/>
            <person name="Oetari A."/>
            <person name="Sjamsuridzal W."/>
        </authorList>
    </citation>
    <scope>NUCLEOTIDE SEQUENCE [LARGE SCALE GENOMIC DNA]</scope>
    <source>
        <strain evidence="4">SL3-2-4</strain>
    </source>
</reference>
<sequence>MSADPAAAADSTDQAGAAENGAESGDSGRRATPSGEKEAPARGRGRKQSSARKTRTVALTLTVTGTAEGDWQADLVHGTNRLVRGMPIPAAAVARAAKELHPDIESGIEAVLSEAREQHRSRMQELEAELERVKRALADLGE</sequence>
<feature type="coiled-coil region" evidence="1">
    <location>
        <begin position="109"/>
        <end position="136"/>
    </location>
</feature>
<evidence type="ECO:0000256" key="1">
    <source>
        <dbReference type="SAM" id="Coils"/>
    </source>
</evidence>
<name>A0A4D4IXQ4_9PSEU</name>
<accession>A0A4D4IXQ4</accession>
<feature type="compositionally biased region" description="Basic residues" evidence="2">
    <location>
        <begin position="43"/>
        <end position="55"/>
    </location>
</feature>
<dbReference type="AlphaFoldDB" id="A0A4D4IXQ4"/>
<proteinExistence type="predicted"/>
<organism evidence="3 4">
    <name type="scientific">Gandjariella thermophila</name>
    <dbReference type="NCBI Taxonomy" id="1931992"/>
    <lineage>
        <taxon>Bacteria</taxon>
        <taxon>Bacillati</taxon>
        <taxon>Actinomycetota</taxon>
        <taxon>Actinomycetes</taxon>
        <taxon>Pseudonocardiales</taxon>
        <taxon>Pseudonocardiaceae</taxon>
        <taxon>Gandjariella</taxon>
    </lineage>
</organism>
<evidence type="ECO:0000313" key="3">
    <source>
        <dbReference type="EMBL" id="GDY29001.1"/>
    </source>
</evidence>
<dbReference type="OrthoDB" id="4753572at2"/>
<keyword evidence="4" id="KW-1185">Reference proteome</keyword>
<protein>
    <submittedName>
        <fullName evidence="3">Uncharacterized protein</fullName>
    </submittedName>
</protein>
<feature type="compositionally biased region" description="Low complexity" evidence="2">
    <location>
        <begin position="1"/>
        <end position="18"/>
    </location>
</feature>
<gene>
    <name evidence="3" type="ORF">GTS_06340</name>
</gene>
<dbReference type="Proteomes" id="UP000298860">
    <property type="component" value="Unassembled WGS sequence"/>
</dbReference>
<keyword evidence="1" id="KW-0175">Coiled coil</keyword>
<evidence type="ECO:0000313" key="4">
    <source>
        <dbReference type="Proteomes" id="UP000298860"/>
    </source>
</evidence>
<feature type="region of interest" description="Disordered" evidence="2">
    <location>
        <begin position="1"/>
        <end position="56"/>
    </location>
</feature>
<dbReference type="RefSeq" id="WP_137812181.1">
    <property type="nucleotide sequence ID" value="NZ_BJFL01000002.1"/>
</dbReference>
<dbReference type="EMBL" id="BJFL01000002">
    <property type="protein sequence ID" value="GDY29001.1"/>
    <property type="molecule type" value="Genomic_DNA"/>
</dbReference>
<dbReference type="InterPro" id="IPR046282">
    <property type="entry name" value="DUF6319"/>
</dbReference>
<dbReference type="Pfam" id="PF19844">
    <property type="entry name" value="DUF6319"/>
    <property type="match status" value="1"/>
</dbReference>
<comment type="caution">
    <text evidence="3">The sequence shown here is derived from an EMBL/GenBank/DDBJ whole genome shotgun (WGS) entry which is preliminary data.</text>
</comment>
<evidence type="ECO:0000256" key="2">
    <source>
        <dbReference type="SAM" id="MobiDB-lite"/>
    </source>
</evidence>